<protein>
    <submittedName>
        <fullName evidence="1">Uncharacterized protein</fullName>
    </submittedName>
</protein>
<dbReference type="EMBL" id="CAJOBJ010012904">
    <property type="protein sequence ID" value="CAF4167829.1"/>
    <property type="molecule type" value="Genomic_DNA"/>
</dbReference>
<dbReference type="Proteomes" id="UP000681720">
    <property type="component" value="Unassembled WGS sequence"/>
</dbReference>
<proteinExistence type="predicted"/>
<evidence type="ECO:0000313" key="1">
    <source>
        <dbReference type="EMBL" id="CAF4167829.1"/>
    </source>
</evidence>
<organism evidence="1 2">
    <name type="scientific">Rotaria magnacalcarata</name>
    <dbReference type="NCBI Taxonomy" id="392030"/>
    <lineage>
        <taxon>Eukaryota</taxon>
        <taxon>Metazoa</taxon>
        <taxon>Spiralia</taxon>
        <taxon>Gnathifera</taxon>
        <taxon>Rotifera</taxon>
        <taxon>Eurotatoria</taxon>
        <taxon>Bdelloidea</taxon>
        <taxon>Philodinida</taxon>
        <taxon>Philodinidae</taxon>
        <taxon>Rotaria</taxon>
    </lineage>
</organism>
<name>A0A8S2RHJ3_9BILA</name>
<feature type="non-terminal residue" evidence="1">
    <location>
        <position position="56"/>
    </location>
</feature>
<evidence type="ECO:0000313" key="2">
    <source>
        <dbReference type="Proteomes" id="UP000681720"/>
    </source>
</evidence>
<comment type="caution">
    <text evidence="1">The sequence shown here is derived from an EMBL/GenBank/DDBJ whole genome shotgun (WGS) entry which is preliminary data.</text>
</comment>
<reference evidence="1" key="1">
    <citation type="submission" date="2021-02" db="EMBL/GenBank/DDBJ databases">
        <authorList>
            <person name="Nowell W R."/>
        </authorList>
    </citation>
    <scope>NUCLEOTIDE SEQUENCE</scope>
</reference>
<sequence length="56" mass="6432">MLNTKDRRCQQILIDLGFIEQTQLITAQDEGLTDDEENDKMSKADYDVQELLTATI</sequence>
<accession>A0A8S2RHJ3</accession>
<gene>
    <name evidence="1" type="ORF">GIL414_LOCUS20225</name>
</gene>
<dbReference type="AlphaFoldDB" id="A0A8S2RHJ3"/>